<keyword evidence="1" id="KW-0472">Membrane</keyword>
<accession>A0ABD4RL72</accession>
<sequence length="170" mass="19502">MMHREVIARRKVSVISVSIVLITVMLYISEAVKIIGLDNHFLGYLIHGFLLLLTTIILLKELGTWSLAYKHSIIAGKLIINKISTREEKNLESIKIQDILYIGKKNEIPKEYSSIRNSKKYLCNRIGSEIYCCIYKSGNKIKKFNFQPSNLFIERIIKHGSLSCKLSKTV</sequence>
<feature type="transmembrane region" description="Helical" evidence="1">
    <location>
        <begin position="12"/>
        <end position="29"/>
    </location>
</feature>
<name>A0ABD4RL72_9CLOT</name>
<organism evidence="2 3">
    <name type="scientific">Clostridium chauvoei</name>
    <dbReference type="NCBI Taxonomy" id="46867"/>
    <lineage>
        <taxon>Bacteria</taxon>
        <taxon>Bacillati</taxon>
        <taxon>Bacillota</taxon>
        <taxon>Clostridia</taxon>
        <taxon>Eubacteriales</taxon>
        <taxon>Clostridiaceae</taxon>
        <taxon>Clostridium</taxon>
    </lineage>
</organism>
<reference evidence="2 3" key="1">
    <citation type="submission" date="2021-08" db="EMBL/GenBank/DDBJ databases">
        <title>Genome sequence analysis of Clostridium chauvoei strains of European origin and evaluation of typing options for outbreak investigations.</title>
        <authorList>
            <person name="Abdel-Glil M."/>
            <person name="Thomas P."/>
            <person name="Seyboldt C."/>
        </authorList>
    </citation>
    <scope>NUCLEOTIDE SEQUENCE [LARGE SCALE GENOMIC DNA]</scope>
    <source>
        <strain evidence="2 3">S0260-09</strain>
    </source>
</reference>
<protein>
    <submittedName>
        <fullName evidence="2">Uncharacterized protein</fullName>
    </submittedName>
</protein>
<dbReference type="RefSeq" id="WP_021876896.1">
    <property type="nucleotide sequence ID" value="NZ_CP018624.1"/>
</dbReference>
<dbReference type="EMBL" id="JAIFTX010000049">
    <property type="protein sequence ID" value="MBX7291914.1"/>
    <property type="molecule type" value="Genomic_DNA"/>
</dbReference>
<dbReference type="Proteomes" id="UP000775179">
    <property type="component" value="Unassembled WGS sequence"/>
</dbReference>
<evidence type="ECO:0000313" key="3">
    <source>
        <dbReference type="Proteomes" id="UP000775179"/>
    </source>
</evidence>
<dbReference type="AlphaFoldDB" id="A0ABD4RL72"/>
<comment type="caution">
    <text evidence="2">The sequence shown here is derived from an EMBL/GenBank/DDBJ whole genome shotgun (WGS) entry which is preliminary data.</text>
</comment>
<evidence type="ECO:0000313" key="2">
    <source>
        <dbReference type="EMBL" id="MBX7291914.1"/>
    </source>
</evidence>
<proteinExistence type="predicted"/>
<evidence type="ECO:0000256" key="1">
    <source>
        <dbReference type="SAM" id="Phobius"/>
    </source>
</evidence>
<keyword evidence="1" id="KW-0812">Transmembrane</keyword>
<gene>
    <name evidence="2" type="ORF">K4H94_13105</name>
</gene>
<dbReference type="GeneID" id="66300408"/>
<keyword evidence="1" id="KW-1133">Transmembrane helix</keyword>
<feature type="transmembrane region" description="Helical" evidence="1">
    <location>
        <begin position="41"/>
        <end position="59"/>
    </location>
</feature>